<evidence type="ECO:0000313" key="7">
    <source>
        <dbReference type="EMBL" id="MFC3976143.1"/>
    </source>
</evidence>
<organism evidence="7 8">
    <name type="scientific">Belliella kenyensis</name>
    <dbReference type="NCBI Taxonomy" id="1472724"/>
    <lineage>
        <taxon>Bacteria</taxon>
        <taxon>Pseudomonadati</taxon>
        <taxon>Bacteroidota</taxon>
        <taxon>Cytophagia</taxon>
        <taxon>Cytophagales</taxon>
        <taxon>Cyclobacteriaceae</taxon>
        <taxon>Belliella</taxon>
    </lineage>
</organism>
<dbReference type="PIRSF" id="PIRSF005496">
    <property type="entry name" value="ATP_hel_hrpB"/>
    <property type="match status" value="1"/>
</dbReference>
<reference evidence="8" key="1">
    <citation type="journal article" date="2019" name="Int. J. Syst. Evol. Microbiol.">
        <title>The Global Catalogue of Microorganisms (GCM) 10K type strain sequencing project: providing services to taxonomists for standard genome sequencing and annotation.</title>
        <authorList>
            <consortium name="The Broad Institute Genomics Platform"/>
            <consortium name="The Broad Institute Genome Sequencing Center for Infectious Disease"/>
            <person name="Wu L."/>
            <person name="Ma J."/>
        </authorList>
    </citation>
    <scope>NUCLEOTIDE SEQUENCE [LARGE SCALE GENOMIC DNA]</scope>
    <source>
        <strain evidence="8">CECT 8551</strain>
    </source>
</reference>
<dbReference type="EC" id="3.6.4.13" evidence="7"/>
<dbReference type="SUPFAM" id="SSF52540">
    <property type="entry name" value="P-loop containing nucleoside triphosphate hydrolases"/>
    <property type="match status" value="1"/>
</dbReference>
<dbReference type="PANTHER" id="PTHR43519:SF1">
    <property type="entry name" value="ATP-DEPENDENT RNA HELICASE HRPB"/>
    <property type="match status" value="1"/>
</dbReference>
<evidence type="ECO:0000256" key="1">
    <source>
        <dbReference type="ARBA" id="ARBA00022741"/>
    </source>
</evidence>
<dbReference type="Proteomes" id="UP001595766">
    <property type="component" value="Unassembled WGS sequence"/>
</dbReference>
<name>A0ABV8ELC1_9BACT</name>
<dbReference type="GO" id="GO:0003724">
    <property type="term" value="F:RNA helicase activity"/>
    <property type="evidence" value="ECO:0007669"/>
    <property type="project" value="UniProtKB-EC"/>
</dbReference>
<dbReference type="InterPro" id="IPR011545">
    <property type="entry name" value="DEAD/DEAH_box_helicase_dom"/>
</dbReference>
<feature type="domain" description="Helicase ATP-binding" evidence="5">
    <location>
        <begin position="20"/>
        <end position="184"/>
    </location>
</feature>
<sequence>MNFDPFHIDLPVRDIIPQVKDTLKNESTLIIQAPPGAGKSTLLPLALLEEDYLKGKKIIMLEPRRLATKSIASRMSDLLGEPLGNTVGYRIRFESRISAQTRLEVVTEGILTRMLHSDNALEDVGLVIFDEFHERNIHADVAMALCREAQQVLRPDLKIMVMSATLDMPQLAHLLKAPVIESKGKMYPVEIIYQGDIDPWLLPEMSAKATIEAVYKHHGDVLVFLPGQGEIKKTEAILKKQLPDFSIHPLYGQLSPSAQFQAIMPNKHGKRKVVLSTSIAETSLTIEGITIVIDSGFGKTSKFDPNSGLSKLETIRIAKDSADQRAGRAGRLQPGTCYRLWSKATQANLQNYRTPEILEADLAFMVLDMYAWGVSNIRDLTWLTPPPQGTIAQAIEILTQLNAIAFGKITDHGKKIHHVPAHPRIAHMLVNARDENNISLAADVAGVLEERDPLGQDAGVDINKRIEALRRARKEGLSIKGLNKIEKIASNYRKIFGAKEENNLPDPFETGAMIALAYPERIAYARPGNNAQFQLSNGRIAMISHRDDLAQESWLAVAHIDARDHMGKIFLASQLNPKDLLPFVKETRKVLWDSRKGGLIASIDLSIGSIVLKSTPIKEIMEGDLEEALSSALIKEGESLLDINEKVENLQARMASLRNWRPTEKWPDWSTSSIIARNKELLAPYFSTIKRPEDFKKLDLIEILKSNLPYDTLQKFENLVPEKIEVPSGSKLLLGYSQHGELPILAVRLQEVFGWLETPKINEGKTSIILHLLSPGFKPVQITSDLNSFWTKAYFEVKKDLKRRYPKHAWPENPLDAKAVRGIQKKT</sequence>
<dbReference type="Pfam" id="PF24473">
    <property type="entry name" value="CON_HrpB"/>
    <property type="match status" value="1"/>
</dbReference>
<dbReference type="NCBIfam" id="TIGR01970">
    <property type="entry name" value="DEAH_box_HrpB"/>
    <property type="match status" value="1"/>
</dbReference>
<dbReference type="Pfam" id="PF00271">
    <property type="entry name" value="Helicase_C"/>
    <property type="match status" value="1"/>
</dbReference>
<dbReference type="CDD" id="cd17990">
    <property type="entry name" value="DEXHc_HrpB"/>
    <property type="match status" value="1"/>
</dbReference>
<dbReference type="Pfam" id="PF08482">
    <property type="entry name" value="HrpB_C"/>
    <property type="match status" value="1"/>
</dbReference>
<dbReference type="PROSITE" id="PS51192">
    <property type="entry name" value="HELICASE_ATP_BIND_1"/>
    <property type="match status" value="1"/>
</dbReference>
<keyword evidence="2 7" id="KW-0378">Hydrolase</keyword>
<accession>A0ABV8ELC1</accession>
<dbReference type="InterPro" id="IPR027417">
    <property type="entry name" value="P-loop_NTPase"/>
</dbReference>
<evidence type="ECO:0000256" key="3">
    <source>
        <dbReference type="ARBA" id="ARBA00022806"/>
    </source>
</evidence>
<evidence type="ECO:0000313" key="8">
    <source>
        <dbReference type="Proteomes" id="UP001595766"/>
    </source>
</evidence>
<dbReference type="RefSeq" id="WP_241290669.1">
    <property type="nucleotide sequence ID" value="NZ_JAKZGR010000001.1"/>
</dbReference>
<keyword evidence="3 7" id="KW-0347">Helicase</keyword>
<evidence type="ECO:0000256" key="4">
    <source>
        <dbReference type="ARBA" id="ARBA00022840"/>
    </source>
</evidence>
<dbReference type="SMART" id="SM00487">
    <property type="entry name" value="DEXDc"/>
    <property type="match status" value="1"/>
</dbReference>
<evidence type="ECO:0000256" key="2">
    <source>
        <dbReference type="ARBA" id="ARBA00022801"/>
    </source>
</evidence>
<keyword evidence="8" id="KW-1185">Reference proteome</keyword>
<proteinExistence type="predicted"/>
<dbReference type="InterPro" id="IPR007502">
    <property type="entry name" value="Helicase-assoc_dom"/>
</dbReference>
<dbReference type="InterPro" id="IPR056329">
    <property type="entry name" value="CON_HrpB"/>
</dbReference>
<feature type="domain" description="Helicase C-terminal" evidence="6">
    <location>
        <begin position="210"/>
        <end position="373"/>
    </location>
</feature>
<dbReference type="Gene3D" id="1.20.120.1080">
    <property type="match status" value="1"/>
</dbReference>
<dbReference type="PANTHER" id="PTHR43519">
    <property type="entry name" value="ATP-DEPENDENT RNA HELICASE HRPB"/>
    <property type="match status" value="1"/>
</dbReference>
<keyword evidence="4" id="KW-0067">ATP-binding</keyword>
<gene>
    <name evidence="7" type="primary">hrpB</name>
    <name evidence="7" type="ORF">ACFOUP_07130</name>
</gene>
<dbReference type="EMBL" id="JBHSAV010000023">
    <property type="protein sequence ID" value="MFC3976143.1"/>
    <property type="molecule type" value="Genomic_DNA"/>
</dbReference>
<dbReference type="Pfam" id="PF00270">
    <property type="entry name" value="DEAD"/>
    <property type="match status" value="1"/>
</dbReference>
<dbReference type="PROSITE" id="PS51194">
    <property type="entry name" value="HELICASE_CTER"/>
    <property type="match status" value="1"/>
</dbReference>
<evidence type="ECO:0000259" key="6">
    <source>
        <dbReference type="PROSITE" id="PS51194"/>
    </source>
</evidence>
<dbReference type="CDD" id="cd18791">
    <property type="entry name" value="SF2_C_RHA"/>
    <property type="match status" value="1"/>
</dbReference>
<dbReference type="InterPro" id="IPR014001">
    <property type="entry name" value="Helicase_ATP-bd"/>
</dbReference>
<dbReference type="GO" id="GO:0016787">
    <property type="term" value="F:hydrolase activity"/>
    <property type="evidence" value="ECO:0007669"/>
    <property type="project" value="UniProtKB-KW"/>
</dbReference>
<dbReference type="InterPro" id="IPR013689">
    <property type="entry name" value="RNA_helicase_ATP-dep_HrpB_C"/>
</dbReference>
<dbReference type="InterPro" id="IPR049614">
    <property type="entry name" value="HrpB_DEXH"/>
</dbReference>
<protein>
    <submittedName>
        <fullName evidence="7">ATP-dependent helicase HrpB</fullName>
        <ecNumber evidence="7">3.6.4.13</ecNumber>
    </submittedName>
</protein>
<dbReference type="SMART" id="SM00847">
    <property type="entry name" value="HA2"/>
    <property type="match status" value="1"/>
</dbReference>
<comment type="caution">
    <text evidence="7">The sequence shown here is derived from an EMBL/GenBank/DDBJ whole genome shotgun (WGS) entry which is preliminary data.</text>
</comment>
<dbReference type="InterPro" id="IPR001650">
    <property type="entry name" value="Helicase_C-like"/>
</dbReference>
<keyword evidence="1" id="KW-0547">Nucleotide-binding</keyword>
<dbReference type="InterPro" id="IPR010225">
    <property type="entry name" value="HrpB"/>
</dbReference>
<dbReference type="Gene3D" id="3.40.50.300">
    <property type="entry name" value="P-loop containing nucleotide triphosphate hydrolases"/>
    <property type="match status" value="2"/>
</dbReference>
<evidence type="ECO:0000259" key="5">
    <source>
        <dbReference type="PROSITE" id="PS51192"/>
    </source>
</evidence>
<dbReference type="SMART" id="SM00490">
    <property type="entry name" value="HELICc"/>
    <property type="match status" value="1"/>
</dbReference>